<dbReference type="HOGENOM" id="CLU_051368_3_0_1"/>
<feature type="transmembrane region" description="Helical" evidence="2">
    <location>
        <begin position="40"/>
        <end position="61"/>
    </location>
</feature>
<sequence>MSSNSSTPSPSATSSDSAVSSSSTSDSGGGGGFSPPSSTLYLLTFLATLFVLLFVSCAIVLRSFVLRRRFRQQIEEQIAAGLLPPDALWNSRRRDFGEKPKLYDVGVFPSSQVESWTSMSPISAKVLSNTTASSSDISSETSSISPSPTRLSRLAGLLRRPRPPIESLPDEDEPESVALLNGGNVQLAVLLAMPSARKIHDGVPDVVIGVSQIPLRADGAYTPAT</sequence>
<organism evidence="3 4">
    <name type="scientific">Phlebiopsis gigantea (strain 11061_1 CR5-6)</name>
    <name type="common">White-rot fungus</name>
    <name type="synonym">Peniophora gigantea</name>
    <dbReference type="NCBI Taxonomy" id="745531"/>
    <lineage>
        <taxon>Eukaryota</taxon>
        <taxon>Fungi</taxon>
        <taxon>Dikarya</taxon>
        <taxon>Basidiomycota</taxon>
        <taxon>Agaricomycotina</taxon>
        <taxon>Agaricomycetes</taxon>
        <taxon>Polyporales</taxon>
        <taxon>Phanerochaetaceae</taxon>
        <taxon>Phlebiopsis</taxon>
    </lineage>
</organism>
<dbReference type="Proteomes" id="UP000053257">
    <property type="component" value="Unassembled WGS sequence"/>
</dbReference>
<proteinExistence type="predicted"/>
<evidence type="ECO:0000256" key="2">
    <source>
        <dbReference type="SAM" id="Phobius"/>
    </source>
</evidence>
<gene>
    <name evidence="3" type="ORF">PHLGIDRAFT_119900</name>
</gene>
<evidence type="ECO:0000313" key="4">
    <source>
        <dbReference type="Proteomes" id="UP000053257"/>
    </source>
</evidence>
<keyword evidence="2" id="KW-0812">Transmembrane</keyword>
<feature type="compositionally biased region" description="Low complexity" evidence="1">
    <location>
        <begin position="1"/>
        <end position="26"/>
    </location>
</feature>
<keyword evidence="2" id="KW-1133">Transmembrane helix</keyword>
<feature type="region of interest" description="Disordered" evidence="1">
    <location>
        <begin position="1"/>
        <end position="31"/>
    </location>
</feature>
<keyword evidence="4" id="KW-1185">Reference proteome</keyword>
<accession>A0A0C3S8J4</accession>
<evidence type="ECO:0000256" key="1">
    <source>
        <dbReference type="SAM" id="MobiDB-lite"/>
    </source>
</evidence>
<evidence type="ECO:0000313" key="3">
    <source>
        <dbReference type="EMBL" id="KIP05385.1"/>
    </source>
</evidence>
<name>A0A0C3S8J4_PHLG1</name>
<dbReference type="EMBL" id="KN840545">
    <property type="protein sequence ID" value="KIP05385.1"/>
    <property type="molecule type" value="Genomic_DNA"/>
</dbReference>
<dbReference type="AlphaFoldDB" id="A0A0C3S8J4"/>
<dbReference type="OrthoDB" id="3256943at2759"/>
<keyword evidence="2" id="KW-0472">Membrane</keyword>
<reference evidence="3 4" key="1">
    <citation type="journal article" date="2014" name="PLoS Genet.">
        <title>Analysis of the Phlebiopsis gigantea genome, transcriptome and secretome provides insight into its pioneer colonization strategies of wood.</title>
        <authorList>
            <person name="Hori C."/>
            <person name="Ishida T."/>
            <person name="Igarashi K."/>
            <person name="Samejima M."/>
            <person name="Suzuki H."/>
            <person name="Master E."/>
            <person name="Ferreira P."/>
            <person name="Ruiz-Duenas F.J."/>
            <person name="Held B."/>
            <person name="Canessa P."/>
            <person name="Larrondo L.F."/>
            <person name="Schmoll M."/>
            <person name="Druzhinina I.S."/>
            <person name="Kubicek C.P."/>
            <person name="Gaskell J.A."/>
            <person name="Kersten P."/>
            <person name="St John F."/>
            <person name="Glasner J."/>
            <person name="Sabat G."/>
            <person name="Splinter BonDurant S."/>
            <person name="Syed K."/>
            <person name="Yadav J."/>
            <person name="Mgbeahuruike A.C."/>
            <person name="Kovalchuk A."/>
            <person name="Asiegbu F.O."/>
            <person name="Lackner G."/>
            <person name="Hoffmeister D."/>
            <person name="Rencoret J."/>
            <person name="Gutierrez A."/>
            <person name="Sun H."/>
            <person name="Lindquist E."/>
            <person name="Barry K."/>
            <person name="Riley R."/>
            <person name="Grigoriev I.V."/>
            <person name="Henrissat B."/>
            <person name="Kues U."/>
            <person name="Berka R.M."/>
            <person name="Martinez A.T."/>
            <person name="Covert S.F."/>
            <person name="Blanchette R.A."/>
            <person name="Cullen D."/>
        </authorList>
    </citation>
    <scope>NUCLEOTIDE SEQUENCE [LARGE SCALE GENOMIC DNA]</scope>
    <source>
        <strain evidence="3 4">11061_1 CR5-6</strain>
    </source>
</reference>
<protein>
    <submittedName>
        <fullName evidence="3">Uncharacterized protein</fullName>
    </submittedName>
</protein>